<accession>A3K8Z0</accession>
<feature type="transmembrane region" description="Helical" evidence="1">
    <location>
        <begin position="66"/>
        <end position="85"/>
    </location>
</feature>
<comment type="caution">
    <text evidence="2">The sequence shown here is derived from an EMBL/GenBank/DDBJ whole genome shotgun (WGS) entry which is preliminary data.</text>
</comment>
<proteinExistence type="predicted"/>
<evidence type="ECO:0000313" key="2">
    <source>
        <dbReference type="EMBL" id="EBA06373.1"/>
    </source>
</evidence>
<keyword evidence="3" id="KW-1185">Reference proteome</keyword>
<reference evidence="2 3" key="1">
    <citation type="submission" date="2006-06" db="EMBL/GenBank/DDBJ databases">
        <authorList>
            <person name="Moran M.A."/>
            <person name="Ferriera S."/>
            <person name="Johnson J."/>
            <person name="Kravitz S."/>
            <person name="Beeson K."/>
            <person name="Sutton G."/>
            <person name="Rogers Y.-H."/>
            <person name="Friedman R."/>
            <person name="Frazier M."/>
            <person name="Venter J.C."/>
        </authorList>
    </citation>
    <scope>NUCLEOTIDE SEQUENCE [LARGE SCALE GENOMIC DNA]</scope>
    <source>
        <strain evidence="2 3">E-37</strain>
    </source>
</reference>
<keyword evidence="1" id="KW-1133">Transmembrane helix</keyword>
<gene>
    <name evidence="2" type="ORF">SSE37_18085</name>
</gene>
<evidence type="ECO:0008006" key="4">
    <source>
        <dbReference type="Google" id="ProtNLM"/>
    </source>
</evidence>
<dbReference type="Proteomes" id="UP000005713">
    <property type="component" value="Unassembled WGS sequence"/>
</dbReference>
<keyword evidence="1" id="KW-0812">Transmembrane</keyword>
<keyword evidence="1" id="KW-0472">Membrane</keyword>
<evidence type="ECO:0000313" key="3">
    <source>
        <dbReference type="Proteomes" id="UP000005713"/>
    </source>
</evidence>
<organism evidence="2 3">
    <name type="scientific">Sagittula stellata (strain ATCC 700073 / DSM 11524 / E-37)</name>
    <dbReference type="NCBI Taxonomy" id="388399"/>
    <lineage>
        <taxon>Bacteria</taxon>
        <taxon>Pseudomonadati</taxon>
        <taxon>Pseudomonadota</taxon>
        <taxon>Alphaproteobacteria</taxon>
        <taxon>Rhodobacterales</taxon>
        <taxon>Roseobacteraceae</taxon>
        <taxon>Sagittula</taxon>
    </lineage>
</organism>
<evidence type="ECO:0000256" key="1">
    <source>
        <dbReference type="SAM" id="Phobius"/>
    </source>
</evidence>
<dbReference type="OrthoDB" id="7632202at2"/>
<dbReference type="RefSeq" id="WP_005862689.1">
    <property type="nucleotide sequence ID" value="NZ_AAYA01000016.1"/>
</dbReference>
<feature type="transmembrane region" description="Helical" evidence="1">
    <location>
        <begin position="6"/>
        <end position="26"/>
    </location>
</feature>
<sequence>MLAFGRFFILAFVICSAAYVVLWLSLRARRRRLILEEWKANPDEMSLHAYLDAETTRWDRARHRTLIVLVYILPMCAVTAIIYLTNFH</sequence>
<name>A3K8Z0_SAGS3</name>
<dbReference type="EMBL" id="AAYA01000016">
    <property type="protein sequence ID" value="EBA06373.1"/>
    <property type="molecule type" value="Genomic_DNA"/>
</dbReference>
<protein>
    <recommendedName>
        <fullName evidence="4">Cation/multidrug efflux pump</fullName>
    </recommendedName>
</protein>
<dbReference type="AlphaFoldDB" id="A3K8Z0"/>